<gene>
    <name evidence="3" type="ORF">Ataiwa_01520</name>
</gene>
<dbReference type="Gene3D" id="3.90.226.10">
    <property type="entry name" value="2-enoyl-CoA Hydratase, Chain A, domain 1"/>
    <property type="match status" value="1"/>
</dbReference>
<name>A0ABQ6PV90_9BACT</name>
<dbReference type="SMART" id="SM00245">
    <property type="entry name" value="TSPc"/>
    <property type="match status" value="1"/>
</dbReference>
<dbReference type="SUPFAM" id="SSF52096">
    <property type="entry name" value="ClpP/crotonase"/>
    <property type="match status" value="1"/>
</dbReference>
<sequence>MESKFSQTFGFASIGIGNIYFLGFISLMVILSQLVSGCTSKEKVSDNEKYVIQAFDSIEVYFSHSLTFNLDSLETQVLKQVFPSSSHKEVIELLEYAVQTIDKHNYILSPEKYHQMETGTNPEVLVNPYPFQYEILENKYAFLSLEGFIGVDSISSKNFSDSLQRSILYLYHQQPKGWIIDLRNNSGGWIYPMLAGLGPILGSGTKAFEMSGNQVLEEYYFYKDSTDYLLLADSIWFFEEQLPLAVLVSEKTGSAGELLTLSFRGNPNTTIIGTPTAGFSTGLKGFLMPDGTQICVTNGVMVDRNKKGDGGRIIPDIIEWDPLLMFEQAFKWIEKNTDSKLRKPAGINRKKPRRLTE</sequence>
<evidence type="ECO:0000313" key="4">
    <source>
        <dbReference type="Proteomes" id="UP001307705"/>
    </source>
</evidence>
<keyword evidence="1" id="KW-0812">Transmembrane</keyword>
<keyword evidence="4" id="KW-1185">Reference proteome</keyword>
<protein>
    <recommendedName>
        <fullName evidence="2">Tail specific protease domain-containing protein</fullName>
    </recommendedName>
</protein>
<dbReference type="CDD" id="cd06567">
    <property type="entry name" value="Peptidase_S41"/>
    <property type="match status" value="1"/>
</dbReference>
<evidence type="ECO:0000259" key="2">
    <source>
        <dbReference type="SMART" id="SM00245"/>
    </source>
</evidence>
<dbReference type="EMBL" id="BTPE01000001">
    <property type="protein sequence ID" value="GMQ31880.1"/>
    <property type="molecule type" value="Genomic_DNA"/>
</dbReference>
<feature type="transmembrane region" description="Helical" evidence="1">
    <location>
        <begin position="12"/>
        <end position="35"/>
    </location>
</feature>
<reference evidence="3 4" key="1">
    <citation type="submission" date="2023-08" db="EMBL/GenBank/DDBJ databases">
        <title>Draft genome sequence of Algoriphagus taiwanensis.</title>
        <authorList>
            <person name="Takatani N."/>
            <person name="Hosokawa M."/>
            <person name="Sawabe T."/>
        </authorList>
    </citation>
    <scope>NUCLEOTIDE SEQUENCE [LARGE SCALE GENOMIC DNA]</scope>
    <source>
        <strain evidence="3 4">JCM 19755</strain>
    </source>
</reference>
<dbReference type="InterPro" id="IPR029045">
    <property type="entry name" value="ClpP/crotonase-like_dom_sf"/>
</dbReference>
<evidence type="ECO:0000313" key="3">
    <source>
        <dbReference type="EMBL" id="GMQ31880.1"/>
    </source>
</evidence>
<dbReference type="PANTHER" id="PTHR32060:SF30">
    <property type="entry name" value="CARBOXY-TERMINAL PROCESSING PROTEASE CTPA"/>
    <property type="match status" value="1"/>
</dbReference>
<organism evidence="3 4">
    <name type="scientific">Algoriphagus taiwanensis</name>
    <dbReference type="NCBI Taxonomy" id="1445656"/>
    <lineage>
        <taxon>Bacteria</taxon>
        <taxon>Pseudomonadati</taxon>
        <taxon>Bacteroidota</taxon>
        <taxon>Cytophagia</taxon>
        <taxon>Cytophagales</taxon>
        <taxon>Cyclobacteriaceae</taxon>
        <taxon>Algoriphagus</taxon>
    </lineage>
</organism>
<keyword evidence="1" id="KW-0472">Membrane</keyword>
<dbReference type="PANTHER" id="PTHR32060">
    <property type="entry name" value="TAIL-SPECIFIC PROTEASE"/>
    <property type="match status" value="1"/>
</dbReference>
<dbReference type="Proteomes" id="UP001307705">
    <property type="component" value="Unassembled WGS sequence"/>
</dbReference>
<feature type="domain" description="Tail specific protease" evidence="2">
    <location>
        <begin position="119"/>
        <end position="319"/>
    </location>
</feature>
<keyword evidence="1" id="KW-1133">Transmembrane helix</keyword>
<dbReference type="InterPro" id="IPR005151">
    <property type="entry name" value="Tail-specific_protease"/>
</dbReference>
<comment type="caution">
    <text evidence="3">The sequence shown here is derived from an EMBL/GenBank/DDBJ whole genome shotgun (WGS) entry which is preliminary data.</text>
</comment>
<evidence type="ECO:0000256" key="1">
    <source>
        <dbReference type="SAM" id="Phobius"/>
    </source>
</evidence>
<accession>A0ABQ6PV90</accession>
<dbReference type="Pfam" id="PF03572">
    <property type="entry name" value="Peptidase_S41"/>
    <property type="match status" value="1"/>
</dbReference>
<proteinExistence type="predicted"/>